<dbReference type="InterPro" id="IPR036748">
    <property type="entry name" value="MTH938-like_sf"/>
</dbReference>
<protein>
    <submittedName>
        <fullName evidence="1">MTH938/NDUFAF3 family protein</fullName>
    </submittedName>
</protein>
<sequence>MAEDVKVAHFPGLAPVEAYGRGGFRFADMSHRGSILCLPTGIFAWDPVTPADLAATSAYERVFALADTLDFCLIGTGPEIGAIPERLRWRFRELGIQADTMSTGAAVRTYNVMLAEGRRVAAGLLAVD</sequence>
<dbReference type="InterPro" id="IPR007523">
    <property type="entry name" value="NDUFAF3/AAMDC"/>
</dbReference>
<evidence type="ECO:0000313" key="1">
    <source>
        <dbReference type="EMBL" id="XBY46252.1"/>
    </source>
</evidence>
<dbReference type="AlphaFoldDB" id="A0AAU7XGY6"/>
<dbReference type="Pfam" id="PF04430">
    <property type="entry name" value="DUF498"/>
    <property type="match status" value="1"/>
</dbReference>
<dbReference type="Gene3D" id="3.40.1230.10">
    <property type="entry name" value="MTH938-like"/>
    <property type="match status" value="1"/>
</dbReference>
<dbReference type="SUPFAM" id="SSF64076">
    <property type="entry name" value="MTH938-like"/>
    <property type="match status" value="1"/>
</dbReference>
<reference evidence="1" key="1">
    <citation type="submission" date="2024-06" db="EMBL/GenBank/DDBJ databases">
        <title>Methylostella associata gen. nov., sp. nov., a novel Ancalomicrobiaceae-affiliated facultatively methylotrophic bacteria that feed on methanotrophs of the genus Methylococcus.</title>
        <authorList>
            <person name="Saltykova V."/>
            <person name="Danilova O.V."/>
            <person name="Oshkin I.Y."/>
            <person name="Belova S.E."/>
            <person name="Pimenov N.V."/>
            <person name="Dedysh S.N."/>
        </authorList>
    </citation>
    <scope>NUCLEOTIDE SEQUENCE</scope>
    <source>
        <strain evidence="1">S20</strain>
    </source>
</reference>
<dbReference type="RefSeq" id="WP_407051349.1">
    <property type="nucleotide sequence ID" value="NZ_CP158568.1"/>
</dbReference>
<dbReference type="PANTHER" id="PTHR21192:SF2">
    <property type="entry name" value="NADH DEHYDROGENASE [UBIQUINONE] 1 ALPHA SUBCOMPLEX ASSEMBLY FACTOR 3"/>
    <property type="match status" value="1"/>
</dbReference>
<gene>
    <name evidence="1" type="ORF">ABS361_08530</name>
</gene>
<dbReference type="CDD" id="cd00248">
    <property type="entry name" value="Mth938-like"/>
    <property type="match status" value="1"/>
</dbReference>
<dbReference type="PANTHER" id="PTHR21192">
    <property type="entry name" value="NUCLEAR PROTEIN E3-3"/>
    <property type="match status" value="1"/>
</dbReference>
<organism evidence="1">
    <name type="scientific">Methyloraptor flagellatus</name>
    <dbReference type="NCBI Taxonomy" id="3162530"/>
    <lineage>
        <taxon>Bacteria</taxon>
        <taxon>Pseudomonadati</taxon>
        <taxon>Pseudomonadota</taxon>
        <taxon>Alphaproteobacteria</taxon>
        <taxon>Hyphomicrobiales</taxon>
        <taxon>Ancalomicrobiaceae</taxon>
        <taxon>Methyloraptor</taxon>
    </lineage>
</organism>
<proteinExistence type="predicted"/>
<dbReference type="KEGG" id="mflg:ABS361_08530"/>
<name>A0AAU7XGY6_9HYPH</name>
<dbReference type="EMBL" id="CP158568">
    <property type="protein sequence ID" value="XBY46252.1"/>
    <property type="molecule type" value="Genomic_DNA"/>
</dbReference>
<accession>A0AAU7XGY6</accession>